<dbReference type="GO" id="GO:0034353">
    <property type="term" value="F:mRNA 5'-diphosphatase activity"/>
    <property type="evidence" value="ECO:0007669"/>
    <property type="project" value="TreeGrafter"/>
</dbReference>
<keyword evidence="2" id="KW-0694">RNA-binding</keyword>
<sequence length="496" mass="57486">MFRVNSEQAKKNNSSCPLYDANQYRVPQISRKHMAFYRQDVDKASIIKSPKEIRSDWSRLASTNLSTLPFTIGTSLEQSKDSQENAKTNVSIKEKGEEEREEREEKEKVNVNRNVVYTAGDIEAGTTLQKDENVTNFDFMAYDNFGGKTILDVYFKCLEASEHASSDSVFAANKEQQKAREREKDEREQNYTIVTYRHNLRQLLIPLFEKKGVVNPIHIIVMVNHKQNILRLENIQTKRHQPIIENIPALYGFCFEHLLTNATSDRNHDQLVSTPCQLSSICHHGETRRVMEMLVSEKHRLLISAEMDACMSVDKPSVTRNAFGYVKNASSCDCAEIKLKKPSQFLQQKYPKDPIKQFHYSFLLSLWSQCFFGGVQYFFLALREEHFVKSITKYPTDEILFSDKRLKTAATGSLILLNRLLTWLKKCAHKLDENTPFLLTYNKTAEEFELKTFQDKMFRSKCKQYANADNQHNFGVCWDSQQNTFHVVDVLNGKFI</sequence>
<accession>X6PH63</accession>
<comment type="caution">
    <text evidence="5">The sequence shown here is derived from an EMBL/GenBank/DDBJ whole genome shotgun (WGS) entry which is preliminary data.</text>
</comment>
<dbReference type="AlphaFoldDB" id="X6PH63"/>
<keyword evidence="2" id="KW-0539">Nucleus</keyword>
<evidence type="ECO:0000259" key="4">
    <source>
        <dbReference type="Pfam" id="PF08652"/>
    </source>
</evidence>
<feature type="region of interest" description="Disordered" evidence="3">
    <location>
        <begin position="76"/>
        <end position="107"/>
    </location>
</feature>
<protein>
    <recommendedName>
        <fullName evidence="2">Decapping nuclease</fullName>
        <ecNumber evidence="2">3.6.1.-</ecNumber>
    </recommendedName>
</protein>
<dbReference type="GO" id="GO:0110155">
    <property type="term" value="P:NAD-cap decapping"/>
    <property type="evidence" value="ECO:0007669"/>
    <property type="project" value="TreeGrafter"/>
</dbReference>
<feature type="domain" description="RAI1-like" evidence="4">
    <location>
        <begin position="170"/>
        <end position="454"/>
    </location>
</feature>
<dbReference type="EC" id="3.6.1.-" evidence="2"/>
<keyword evidence="2" id="KW-0378">Hydrolase</keyword>
<reference evidence="5 6" key="1">
    <citation type="journal article" date="2013" name="Curr. Biol.">
        <title>The Genome of the Foraminiferan Reticulomyxa filosa.</title>
        <authorList>
            <person name="Glockner G."/>
            <person name="Hulsmann N."/>
            <person name="Schleicher M."/>
            <person name="Noegel A.A."/>
            <person name="Eichinger L."/>
            <person name="Gallinger C."/>
            <person name="Pawlowski J."/>
            <person name="Sierra R."/>
            <person name="Euteneuer U."/>
            <person name="Pillet L."/>
            <person name="Moustafa A."/>
            <person name="Platzer M."/>
            <person name="Groth M."/>
            <person name="Szafranski K."/>
            <person name="Schliwa M."/>
        </authorList>
    </citation>
    <scope>NUCLEOTIDE SEQUENCE [LARGE SCALE GENOMIC DNA]</scope>
</reference>
<dbReference type="GO" id="GO:0000166">
    <property type="term" value="F:nucleotide binding"/>
    <property type="evidence" value="ECO:0007669"/>
    <property type="project" value="UniProtKB-KW"/>
</dbReference>
<evidence type="ECO:0000313" key="5">
    <source>
        <dbReference type="EMBL" id="ETO37037.1"/>
    </source>
</evidence>
<dbReference type="InterPro" id="IPR013961">
    <property type="entry name" value="RAI1"/>
</dbReference>
<comment type="cofactor">
    <cofactor evidence="2">
        <name>a divalent metal cation</name>
        <dbReference type="ChEBI" id="CHEBI:60240"/>
    </cofactor>
</comment>
<organism evidence="5 6">
    <name type="scientific">Reticulomyxa filosa</name>
    <dbReference type="NCBI Taxonomy" id="46433"/>
    <lineage>
        <taxon>Eukaryota</taxon>
        <taxon>Sar</taxon>
        <taxon>Rhizaria</taxon>
        <taxon>Retaria</taxon>
        <taxon>Foraminifera</taxon>
        <taxon>Monothalamids</taxon>
        <taxon>Reticulomyxidae</taxon>
        <taxon>Reticulomyxa</taxon>
    </lineage>
</organism>
<dbReference type="GO" id="GO:0005829">
    <property type="term" value="C:cytosol"/>
    <property type="evidence" value="ECO:0007669"/>
    <property type="project" value="TreeGrafter"/>
</dbReference>
<dbReference type="EMBL" id="ASPP01000027">
    <property type="protein sequence ID" value="ETO37037.1"/>
    <property type="molecule type" value="Genomic_DNA"/>
</dbReference>
<comment type="similarity">
    <text evidence="1 2">Belongs to the DXO/Dom3Z family.</text>
</comment>
<keyword evidence="2" id="KW-0540">Nuclease</keyword>
<gene>
    <name evidence="5" type="ORF">RFI_00025</name>
</gene>
<evidence type="ECO:0000256" key="2">
    <source>
        <dbReference type="RuleBase" id="RU367113"/>
    </source>
</evidence>
<evidence type="ECO:0000313" key="6">
    <source>
        <dbReference type="Proteomes" id="UP000023152"/>
    </source>
</evidence>
<dbReference type="InterPro" id="IPR039039">
    <property type="entry name" value="RAI1-like_fam"/>
</dbReference>
<keyword evidence="6" id="KW-1185">Reference proteome</keyword>
<keyword evidence="2" id="KW-0479">Metal-binding</keyword>
<dbReference type="Proteomes" id="UP000023152">
    <property type="component" value="Unassembled WGS sequence"/>
</dbReference>
<feature type="region of interest" description="Disordered" evidence="3">
    <location>
        <begin position="168"/>
        <end position="187"/>
    </location>
</feature>
<dbReference type="GO" id="GO:0046872">
    <property type="term" value="F:metal ion binding"/>
    <property type="evidence" value="ECO:0007669"/>
    <property type="project" value="UniProtKB-KW"/>
</dbReference>
<dbReference type="GO" id="GO:0000956">
    <property type="term" value="P:nuclear-transcribed mRNA catabolic process"/>
    <property type="evidence" value="ECO:0007669"/>
    <property type="project" value="TreeGrafter"/>
</dbReference>
<dbReference type="PANTHER" id="PTHR12395">
    <property type="entry name" value="DOM-3 RELATED"/>
    <property type="match status" value="1"/>
</dbReference>
<keyword evidence="2" id="KW-0547">Nucleotide-binding</keyword>
<feature type="compositionally biased region" description="Basic and acidic residues" evidence="3">
    <location>
        <begin position="175"/>
        <end position="187"/>
    </location>
</feature>
<comment type="subcellular location">
    <subcellularLocation>
        <location evidence="2">Nucleus</location>
    </subcellularLocation>
</comment>
<proteinExistence type="inferred from homology"/>
<evidence type="ECO:0000256" key="1">
    <source>
        <dbReference type="ARBA" id="ARBA00006562"/>
    </source>
</evidence>
<dbReference type="Pfam" id="PF08652">
    <property type="entry name" value="RAI1"/>
    <property type="match status" value="1"/>
</dbReference>
<evidence type="ECO:0000256" key="3">
    <source>
        <dbReference type="SAM" id="MobiDB-lite"/>
    </source>
</evidence>
<dbReference type="GO" id="GO:0004518">
    <property type="term" value="F:nuclease activity"/>
    <property type="evidence" value="ECO:0007669"/>
    <property type="project" value="UniProtKB-KW"/>
</dbReference>
<dbReference type="PANTHER" id="PTHR12395:SF9">
    <property type="entry name" value="DECAPPING AND EXORIBONUCLEASE PROTEIN"/>
    <property type="match status" value="1"/>
</dbReference>
<dbReference type="GO" id="GO:0005634">
    <property type="term" value="C:nucleus"/>
    <property type="evidence" value="ECO:0007669"/>
    <property type="project" value="UniProtKB-SubCell"/>
</dbReference>
<dbReference type="GO" id="GO:0003723">
    <property type="term" value="F:RNA binding"/>
    <property type="evidence" value="ECO:0007669"/>
    <property type="project" value="UniProtKB-KW"/>
</dbReference>
<feature type="compositionally biased region" description="Basic and acidic residues" evidence="3">
    <location>
        <begin position="92"/>
        <end position="107"/>
    </location>
</feature>
<comment type="function">
    <text evidence="2">Decapping enzyme for NAD-capped RNAs: specifically hydrolyzes the nicotinamide adenine dinucleotide (NAD) cap from a subset of RNAs by removing the entire NAD moiety from the 5'-end of an NAD-capped RNA.</text>
</comment>
<name>X6PH63_RETFI</name>